<sequence length="174" mass="18830">MTSRRQNTDPVMRQQGFTLLMAMVLLLGLALLGATLSRGSLLSLSLSHRTETATRAFEVASGNAERLADLSPERTVNALDVLNALEAGDTTTLNGYRIMLVRQMVTCASLRESRLLSGRDAVHRRLVDITITGQEDGQMMTLHQGVVFSGRAAENTNSLDLSVQVAEGNVRCGD</sequence>
<keyword evidence="2" id="KW-1185">Reference proteome</keyword>
<dbReference type="RefSeq" id="WP_250939790.1">
    <property type="nucleotide sequence ID" value="NZ_JAMLJK010000006.1"/>
</dbReference>
<organism evidence="1 2">
    <name type="scientific">Larsenimonas rhizosphaerae</name>
    <dbReference type="NCBI Taxonomy" id="2944682"/>
    <lineage>
        <taxon>Bacteria</taxon>
        <taxon>Pseudomonadati</taxon>
        <taxon>Pseudomonadota</taxon>
        <taxon>Gammaproteobacteria</taxon>
        <taxon>Oceanospirillales</taxon>
        <taxon>Halomonadaceae</taxon>
        <taxon>Larsenimonas</taxon>
    </lineage>
</organism>
<accession>A0AA42CYR7</accession>
<comment type="caution">
    <text evidence="1">The sequence shown here is derived from an EMBL/GenBank/DDBJ whole genome shotgun (WGS) entry which is preliminary data.</text>
</comment>
<dbReference type="AlphaFoldDB" id="A0AA42CYR7"/>
<dbReference type="Proteomes" id="UP001165678">
    <property type="component" value="Unassembled WGS sequence"/>
</dbReference>
<name>A0AA42CYR7_9GAMM</name>
<protein>
    <recommendedName>
        <fullName evidence="3">Type 4 fimbrial biogenesis protein PilX N-terminal domain-containing protein</fullName>
    </recommendedName>
</protein>
<reference evidence="1" key="1">
    <citation type="submission" date="2022-11" db="EMBL/GenBank/DDBJ databases">
        <title>Larsenimonas rhizosphaerae sp. nov., isolated from a tidal mudflat.</title>
        <authorList>
            <person name="Lee S.D."/>
            <person name="Kim I.S."/>
        </authorList>
    </citation>
    <scope>NUCLEOTIDE SEQUENCE</scope>
    <source>
        <strain evidence="1">GH2-1</strain>
    </source>
</reference>
<dbReference type="EMBL" id="JAPIVE010000005">
    <property type="protein sequence ID" value="MCX2525470.1"/>
    <property type="molecule type" value="Genomic_DNA"/>
</dbReference>
<evidence type="ECO:0000313" key="2">
    <source>
        <dbReference type="Proteomes" id="UP001165678"/>
    </source>
</evidence>
<gene>
    <name evidence="1" type="ORF">OQ287_14580</name>
</gene>
<evidence type="ECO:0000313" key="1">
    <source>
        <dbReference type="EMBL" id="MCX2525470.1"/>
    </source>
</evidence>
<proteinExistence type="predicted"/>
<evidence type="ECO:0008006" key="3">
    <source>
        <dbReference type="Google" id="ProtNLM"/>
    </source>
</evidence>